<keyword evidence="5" id="KW-1185">Reference proteome</keyword>
<keyword evidence="1" id="KW-1133">Transmembrane helix</keyword>
<dbReference type="OrthoDB" id="5583277at2759"/>
<accession>A0A5N5QTS3</accession>
<evidence type="ECO:0000313" key="4">
    <source>
        <dbReference type="EMBL" id="KAB5595165.1"/>
    </source>
</evidence>
<dbReference type="EMBL" id="SSOP01000012">
    <property type="protein sequence ID" value="KAB5595165.1"/>
    <property type="molecule type" value="Genomic_DNA"/>
</dbReference>
<feature type="transmembrane region" description="Helical" evidence="1">
    <location>
        <begin position="366"/>
        <end position="390"/>
    </location>
</feature>
<keyword evidence="2" id="KW-0732">Signal</keyword>
<organism evidence="4 5">
    <name type="scientific">Ceratobasidium theobromae</name>
    <dbReference type="NCBI Taxonomy" id="1582974"/>
    <lineage>
        <taxon>Eukaryota</taxon>
        <taxon>Fungi</taxon>
        <taxon>Dikarya</taxon>
        <taxon>Basidiomycota</taxon>
        <taxon>Agaricomycotina</taxon>
        <taxon>Agaricomycetes</taxon>
        <taxon>Cantharellales</taxon>
        <taxon>Ceratobasidiaceae</taxon>
        <taxon>Ceratobasidium</taxon>
    </lineage>
</organism>
<sequence length="410" mass="44721">MKLGLAAGLAASSTLVLAFQPRVYLLPGNGKLNDKYPDSTRPELTLPQANKVIANHLGLDMYESIEDFGEGKEWQSLLKGGVDALFRNGDRPSRSTVIFVVHTDRPEDILTGKRLPNNPDFYINATLSSRDASALMATYVAHAYDNFDTVSSGPNWFRDAGLEFDASWYEDHTQPFQGQGKSASLFLDEYFAYTRYLEGPWGQNTEPPRTHSSGNEPSAFAAFEISSLDLLAEEYGHNSEQYQKATETVRSWLDSSFWDGEANLALIIKPKTEPQGHLHHQSRNIAHTPERRDAPGSVPIYSCFQSAESCASGTSSCSGRGSCVAVSRAGKQCYTCKCEPSKSENGMSTTYWAGQQCERKDVSSSFVLLTGTVIGILVVAFGSVALLYGVGDEKLPGTLTGGAIHSSKHD</sequence>
<proteinExistence type="predicted"/>
<evidence type="ECO:0000313" key="5">
    <source>
        <dbReference type="Proteomes" id="UP000383932"/>
    </source>
</evidence>
<gene>
    <name evidence="4" type="ORF">CTheo_1453</name>
</gene>
<comment type="caution">
    <text evidence="4">The sequence shown here is derived from an EMBL/GenBank/DDBJ whole genome shotgun (WGS) entry which is preliminary data.</text>
</comment>
<dbReference type="Pfam" id="PF12955">
    <property type="entry name" value="Vps3844_C"/>
    <property type="match status" value="1"/>
</dbReference>
<evidence type="ECO:0000259" key="3">
    <source>
        <dbReference type="Pfam" id="PF12955"/>
    </source>
</evidence>
<dbReference type="InterPro" id="IPR024382">
    <property type="entry name" value="Vps3844_C"/>
</dbReference>
<keyword evidence="1" id="KW-0472">Membrane</keyword>
<dbReference type="PANTHER" id="PTHR36853">
    <property type="entry name" value="EXPRESSED PROTEIN"/>
    <property type="match status" value="1"/>
</dbReference>
<dbReference type="Proteomes" id="UP000383932">
    <property type="component" value="Unassembled WGS sequence"/>
</dbReference>
<evidence type="ECO:0000256" key="2">
    <source>
        <dbReference type="SAM" id="SignalP"/>
    </source>
</evidence>
<name>A0A5N5QTS3_9AGAM</name>
<keyword evidence="1" id="KW-0812">Transmembrane</keyword>
<dbReference type="PANTHER" id="PTHR36853:SF1">
    <property type="entry name" value="DUF3844 DOMAIN-CONTAINING PROTEIN"/>
    <property type="match status" value="1"/>
</dbReference>
<dbReference type="GO" id="GO:0005783">
    <property type="term" value="C:endoplasmic reticulum"/>
    <property type="evidence" value="ECO:0007669"/>
    <property type="project" value="TreeGrafter"/>
</dbReference>
<feature type="chain" id="PRO_5024314874" description="Vacuolar sorting protein Vps3844 C-terminal domain-containing protein" evidence="2">
    <location>
        <begin position="19"/>
        <end position="410"/>
    </location>
</feature>
<evidence type="ECO:0000256" key="1">
    <source>
        <dbReference type="SAM" id="Phobius"/>
    </source>
</evidence>
<dbReference type="AlphaFoldDB" id="A0A5N5QTS3"/>
<feature type="domain" description="Vacuolar sorting protein Vps3844 C-terminal" evidence="3">
    <location>
        <begin position="303"/>
        <end position="400"/>
    </location>
</feature>
<protein>
    <recommendedName>
        <fullName evidence="3">Vacuolar sorting protein Vps3844 C-terminal domain-containing protein</fullName>
    </recommendedName>
</protein>
<feature type="signal peptide" evidence="2">
    <location>
        <begin position="1"/>
        <end position="18"/>
    </location>
</feature>
<reference evidence="4 5" key="1">
    <citation type="journal article" date="2019" name="Fungal Biol. Biotechnol.">
        <title>Draft genome sequence of fastidious pathogen Ceratobasidium theobromae, which causes vascular-streak dieback in Theobroma cacao.</title>
        <authorList>
            <person name="Ali S.S."/>
            <person name="Asman A."/>
            <person name="Shao J."/>
            <person name="Firmansyah A.P."/>
            <person name="Susilo A.W."/>
            <person name="Rosmana A."/>
            <person name="McMahon P."/>
            <person name="Junaid M."/>
            <person name="Guest D."/>
            <person name="Kheng T.Y."/>
            <person name="Meinhardt L.W."/>
            <person name="Bailey B.A."/>
        </authorList>
    </citation>
    <scope>NUCLEOTIDE SEQUENCE [LARGE SCALE GENOMIC DNA]</scope>
    <source>
        <strain evidence="4 5">CT2</strain>
    </source>
</reference>
<dbReference type="InterPro" id="IPR053065">
    <property type="entry name" value="Archenteron_Induction-Rel"/>
</dbReference>